<dbReference type="AlphaFoldDB" id="A0A0F9I0Q0"/>
<proteinExistence type="predicted"/>
<name>A0A0F9I0Q0_9ZZZZ</name>
<protein>
    <submittedName>
        <fullName evidence="1">Uncharacterized protein</fullName>
    </submittedName>
</protein>
<accession>A0A0F9I0Q0</accession>
<dbReference type="EMBL" id="LAZR01020833">
    <property type="protein sequence ID" value="KKL87450.1"/>
    <property type="molecule type" value="Genomic_DNA"/>
</dbReference>
<comment type="caution">
    <text evidence="1">The sequence shown here is derived from an EMBL/GenBank/DDBJ whole genome shotgun (WGS) entry which is preliminary data.</text>
</comment>
<gene>
    <name evidence="1" type="ORF">LCGC14_1934570</name>
</gene>
<reference evidence="1" key="1">
    <citation type="journal article" date="2015" name="Nature">
        <title>Complex archaea that bridge the gap between prokaryotes and eukaryotes.</title>
        <authorList>
            <person name="Spang A."/>
            <person name="Saw J.H."/>
            <person name="Jorgensen S.L."/>
            <person name="Zaremba-Niedzwiedzka K."/>
            <person name="Martijn J."/>
            <person name="Lind A.E."/>
            <person name="van Eijk R."/>
            <person name="Schleper C."/>
            <person name="Guy L."/>
            <person name="Ettema T.J."/>
        </authorList>
    </citation>
    <scope>NUCLEOTIDE SEQUENCE</scope>
</reference>
<sequence length="226" mass="22992">MAGDVKVAVVTATLSPGGTGTKDFTKLGFGTPKACIILVSDTISTVSPDPEGKISIGLSNFTDNYCITHQDKDASAKVDCAALKSNTKSYVILDESGTVEIDGAATTITDGVRLTNTTNTNSRAARTTIIMFGGADLGVSLQRSAIASAQNGTATIAHSGEVDGNDKLIFFIGSDISAEDSANSGINNKFGVCHATGSDAAAGRLCSGAWVGRATMAITMAAPFLS</sequence>
<organism evidence="1">
    <name type="scientific">marine sediment metagenome</name>
    <dbReference type="NCBI Taxonomy" id="412755"/>
    <lineage>
        <taxon>unclassified sequences</taxon>
        <taxon>metagenomes</taxon>
        <taxon>ecological metagenomes</taxon>
    </lineage>
</organism>
<evidence type="ECO:0000313" key="1">
    <source>
        <dbReference type="EMBL" id="KKL87450.1"/>
    </source>
</evidence>